<feature type="region of interest" description="Disordered" evidence="9">
    <location>
        <begin position="173"/>
        <end position="217"/>
    </location>
</feature>
<evidence type="ECO:0000313" key="13">
    <source>
        <dbReference type="Proteomes" id="UP000549394"/>
    </source>
</evidence>
<dbReference type="InterPro" id="IPR036249">
    <property type="entry name" value="Thioredoxin-like_sf"/>
</dbReference>
<keyword evidence="3" id="KW-0732">Signal</keyword>
<keyword evidence="8" id="KW-0676">Redox-active center</keyword>
<dbReference type="OrthoDB" id="7869097at2759"/>
<dbReference type="InterPro" id="IPR052454">
    <property type="entry name" value="TMX_domain-containing"/>
</dbReference>
<dbReference type="Pfam" id="PF00085">
    <property type="entry name" value="Thioredoxin"/>
    <property type="match status" value="1"/>
</dbReference>
<evidence type="ECO:0000256" key="5">
    <source>
        <dbReference type="ARBA" id="ARBA00022982"/>
    </source>
</evidence>
<keyword evidence="6 10" id="KW-1133">Transmembrane helix</keyword>
<dbReference type="PROSITE" id="PS51352">
    <property type="entry name" value="THIOREDOXIN_2"/>
    <property type="match status" value="1"/>
</dbReference>
<protein>
    <submittedName>
        <fullName evidence="12">DgyrCDS7292</fullName>
    </submittedName>
</protein>
<feature type="compositionally biased region" description="Acidic residues" evidence="9">
    <location>
        <begin position="189"/>
        <end position="202"/>
    </location>
</feature>
<evidence type="ECO:0000259" key="11">
    <source>
        <dbReference type="PROSITE" id="PS51352"/>
    </source>
</evidence>
<feature type="transmembrane region" description="Helical" evidence="10">
    <location>
        <begin position="134"/>
        <end position="157"/>
    </location>
</feature>
<organism evidence="12 13">
    <name type="scientific">Dimorphilus gyrociliatus</name>
    <dbReference type="NCBI Taxonomy" id="2664684"/>
    <lineage>
        <taxon>Eukaryota</taxon>
        <taxon>Metazoa</taxon>
        <taxon>Spiralia</taxon>
        <taxon>Lophotrochozoa</taxon>
        <taxon>Annelida</taxon>
        <taxon>Polychaeta</taxon>
        <taxon>Polychaeta incertae sedis</taxon>
        <taxon>Dinophilidae</taxon>
        <taxon>Dimorphilus</taxon>
    </lineage>
</organism>
<keyword evidence="13" id="KW-1185">Reference proteome</keyword>
<evidence type="ECO:0000256" key="7">
    <source>
        <dbReference type="ARBA" id="ARBA00023157"/>
    </source>
</evidence>
<keyword evidence="7" id="KW-1015">Disulfide bond</keyword>
<keyword evidence="2" id="KW-0813">Transport</keyword>
<evidence type="ECO:0000256" key="4">
    <source>
        <dbReference type="ARBA" id="ARBA00022824"/>
    </source>
</evidence>
<evidence type="ECO:0000256" key="3">
    <source>
        <dbReference type="ARBA" id="ARBA00022729"/>
    </source>
</evidence>
<evidence type="ECO:0000256" key="1">
    <source>
        <dbReference type="ARBA" id="ARBA00004389"/>
    </source>
</evidence>
<feature type="compositionally biased region" description="Basic residues" evidence="9">
    <location>
        <begin position="208"/>
        <end position="217"/>
    </location>
</feature>
<dbReference type="InterPro" id="IPR013766">
    <property type="entry name" value="Thioredoxin_domain"/>
</dbReference>
<dbReference type="Proteomes" id="UP000549394">
    <property type="component" value="Unassembled WGS sequence"/>
</dbReference>
<dbReference type="AlphaFoldDB" id="A0A7I8VT88"/>
<dbReference type="SUPFAM" id="SSF52833">
    <property type="entry name" value="Thioredoxin-like"/>
    <property type="match status" value="1"/>
</dbReference>
<evidence type="ECO:0000256" key="6">
    <source>
        <dbReference type="ARBA" id="ARBA00022989"/>
    </source>
</evidence>
<gene>
    <name evidence="12" type="ORF">DGYR_LOCUS6959</name>
</gene>
<evidence type="ECO:0000256" key="9">
    <source>
        <dbReference type="SAM" id="MobiDB-lite"/>
    </source>
</evidence>
<dbReference type="PANTHER" id="PTHR46107">
    <property type="entry name" value="DUMPY: SHORTER THAN WILD-TYPE"/>
    <property type="match status" value="1"/>
</dbReference>
<proteinExistence type="predicted"/>
<evidence type="ECO:0000256" key="2">
    <source>
        <dbReference type="ARBA" id="ARBA00022448"/>
    </source>
</evidence>
<keyword evidence="5" id="KW-0249">Electron transport</keyword>
<name>A0A7I8VT88_9ANNE</name>
<dbReference type="GO" id="GO:0015036">
    <property type="term" value="F:disulfide oxidoreductase activity"/>
    <property type="evidence" value="ECO:0007669"/>
    <property type="project" value="TreeGrafter"/>
</dbReference>
<dbReference type="PANTHER" id="PTHR46107:SF3">
    <property type="entry name" value="THIOREDOXIN DOMAIN-CONTAINING PROTEIN"/>
    <property type="match status" value="1"/>
</dbReference>
<evidence type="ECO:0000256" key="10">
    <source>
        <dbReference type="SAM" id="Phobius"/>
    </source>
</evidence>
<dbReference type="Gene3D" id="3.40.30.10">
    <property type="entry name" value="Glutaredoxin"/>
    <property type="match status" value="1"/>
</dbReference>
<dbReference type="GO" id="GO:0005789">
    <property type="term" value="C:endoplasmic reticulum membrane"/>
    <property type="evidence" value="ECO:0007669"/>
    <property type="project" value="UniProtKB-SubCell"/>
</dbReference>
<keyword evidence="10" id="KW-0812">Transmembrane</keyword>
<feature type="domain" description="Thioredoxin" evidence="11">
    <location>
        <begin position="1"/>
        <end position="88"/>
    </location>
</feature>
<reference evidence="12 13" key="1">
    <citation type="submission" date="2020-08" db="EMBL/GenBank/DDBJ databases">
        <authorList>
            <person name="Hejnol A."/>
        </authorList>
    </citation>
    <scope>NUCLEOTIDE SEQUENCE [LARGE SCALE GENOMIC DNA]</scope>
</reference>
<evidence type="ECO:0000256" key="8">
    <source>
        <dbReference type="ARBA" id="ARBA00023284"/>
    </source>
</evidence>
<accession>A0A7I8VT88</accession>
<comment type="caution">
    <text evidence="12">The sequence shown here is derived from an EMBL/GenBank/DDBJ whole genome shotgun (WGS) entry which is preliminary data.</text>
</comment>
<dbReference type="EMBL" id="CAJFCJ010000009">
    <property type="protein sequence ID" value="CAD5118608.1"/>
    <property type="molecule type" value="Genomic_DNA"/>
</dbReference>
<sequence length="217" mass="25332">MSIHFHSYAPWCPACKNNEEEWNKFAEWSKDLDVKVAQIDVNEHAGLSGRFLITRLPSFYHVKDGIFRYYRGESQSEDLIDFIDEKKYNDIEPMPWYQDPKSVHMSVISSFFEFSMFIRSIHEEITTRYGIPEWGSFVIFAVATILIGIIAGIVLVIMCDHLPFSNRPYVDKSEVKSTTLETDPKHDQEEESDVILDDTQDNSEDRPRRRRPKATTD</sequence>
<comment type="subcellular location">
    <subcellularLocation>
        <location evidence="1">Endoplasmic reticulum membrane</location>
        <topology evidence="1">Single-pass membrane protein</topology>
    </subcellularLocation>
</comment>
<keyword evidence="4" id="KW-0256">Endoplasmic reticulum</keyword>
<evidence type="ECO:0000313" key="12">
    <source>
        <dbReference type="EMBL" id="CAD5118608.1"/>
    </source>
</evidence>
<keyword evidence="10" id="KW-0472">Membrane</keyword>